<dbReference type="InterPro" id="IPR050491">
    <property type="entry name" value="AmpC-like"/>
</dbReference>
<accession>A0ABY6B9W3</accession>
<protein>
    <submittedName>
        <fullName evidence="4">Beta-lactamase family protein</fullName>
    </submittedName>
</protein>
<dbReference type="InterPro" id="IPR012338">
    <property type="entry name" value="Beta-lactam/transpept-like"/>
</dbReference>
<dbReference type="Gene3D" id="3.40.710.10">
    <property type="entry name" value="DD-peptidase/beta-lactamase superfamily"/>
    <property type="match status" value="1"/>
</dbReference>
<evidence type="ECO:0000313" key="5">
    <source>
        <dbReference type="Proteomes" id="UP001064632"/>
    </source>
</evidence>
<name>A0ABY6B9W3_9GAMM</name>
<keyword evidence="5" id="KW-1185">Reference proteome</keyword>
<feature type="chain" id="PRO_5045228935" evidence="2">
    <location>
        <begin position="25"/>
        <end position="417"/>
    </location>
</feature>
<dbReference type="Pfam" id="PF00144">
    <property type="entry name" value="Beta-lactamase"/>
    <property type="match status" value="1"/>
</dbReference>
<feature type="domain" description="Beta-lactamase-related" evidence="3">
    <location>
        <begin position="34"/>
        <end position="360"/>
    </location>
</feature>
<evidence type="ECO:0000256" key="1">
    <source>
        <dbReference type="SAM" id="MobiDB-lite"/>
    </source>
</evidence>
<evidence type="ECO:0000256" key="2">
    <source>
        <dbReference type="SAM" id="SignalP"/>
    </source>
</evidence>
<feature type="compositionally biased region" description="Low complexity" evidence="1">
    <location>
        <begin position="380"/>
        <end position="403"/>
    </location>
</feature>
<evidence type="ECO:0000259" key="3">
    <source>
        <dbReference type="Pfam" id="PF00144"/>
    </source>
</evidence>
<reference evidence="4" key="1">
    <citation type="submission" date="2022-09" db="EMBL/GenBank/DDBJ databases">
        <title>Tahibacter sp. nov., isolated from a fresh water.</title>
        <authorList>
            <person name="Baek J.H."/>
            <person name="Lee J.K."/>
            <person name="Kim J.M."/>
            <person name="Jeon C.O."/>
        </authorList>
    </citation>
    <scope>NUCLEOTIDE SEQUENCE</scope>
    <source>
        <strain evidence="4">W38</strain>
    </source>
</reference>
<dbReference type="PANTHER" id="PTHR46825:SF15">
    <property type="entry name" value="BETA-LACTAMASE-RELATED DOMAIN-CONTAINING PROTEIN"/>
    <property type="match status" value="1"/>
</dbReference>
<dbReference type="InterPro" id="IPR001466">
    <property type="entry name" value="Beta-lactam-related"/>
</dbReference>
<proteinExistence type="predicted"/>
<keyword evidence="2" id="KW-0732">Signal</keyword>
<gene>
    <name evidence="4" type="ORF">N4264_19025</name>
</gene>
<feature type="signal peptide" evidence="2">
    <location>
        <begin position="1"/>
        <end position="24"/>
    </location>
</feature>
<dbReference type="EMBL" id="CP104694">
    <property type="protein sequence ID" value="UXI66829.1"/>
    <property type="molecule type" value="Genomic_DNA"/>
</dbReference>
<evidence type="ECO:0000313" key="4">
    <source>
        <dbReference type="EMBL" id="UXI66829.1"/>
    </source>
</evidence>
<organism evidence="4 5">
    <name type="scientific">Tahibacter amnicola</name>
    <dbReference type="NCBI Taxonomy" id="2976241"/>
    <lineage>
        <taxon>Bacteria</taxon>
        <taxon>Pseudomonadati</taxon>
        <taxon>Pseudomonadota</taxon>
        <taxon>Gammaproteobacteria</taxon>
        <taxon>Lysobacterales</taxon>
        <taxon>Rhodanobacteraceae</taxon>
        <taxon>Tahibacter</taxon>
    </lineage>
</organism>
<dbReference type="PANTHER" id="PTHR46825">
    <property type="entry name" value="D-ALANYL-D-ALANINE-CARBOXYPEPTIDASE/ENDOPEPTIDASE AMPH"/>
    <property type="match status" value="1"/>
</dbReference>
<dbReference type="Proteomes" id="UP001064632">
    <property type="component" value="Chromosome"/>
</dbReference>
<feature type="region of interest" description="Disordered" evidence="1">
    <location>
        <begin position="380"/>
        <end position="417"/>
    </location>
</feature>
<dbReference type="RefSeq" id="WP_261693809.1">
    <property type="nucleotide sequence ID" value="NZ_CP104694.1"/>
</dbReference>
<dbReference type="SUPFAM" id="SSF56601">
    <property type="entry name" value="beta-lactamase/transpeptidase-like"/>
    <property type="match status" value="1"/>
</dbReference>
<sequence>MAFRIAHLLLFVLLCTSAVLPLQAQELLSADKAFADTFRQVLDERGVPGGAFAIVRDGRIVHAAGYGVRVLGQNDAVTPDTVFRIASVSKTFAAQLTALLVREGKLGWDDSITRYLPDFQFKRAGLSQQLKLHHLLGQSTGIVSNAFDNLLDANEPLARVLPRFRELEPICPPGQCYTYQNILFALIGTAIESATQRHYGDLVRERLFVPLHMDHASIGKDGFLAASNRALPHVKRGGVWKTTPIQSGYYEVLPAAGINASVTDLGKWLIAQMGHQPEIVPPSLVEELTRKRVRTHKDLKRRAWKDILTDAHYGLGWRIYQVGDEDIYLHSGWVEGYVADIAYSRRHRTGLVVVLNGETSGISDITTAFWRQVLGVPSAAAATPSVARNTTAPSRPPASTAAPLAGSPSAKGRGRQP</sequence>